<evidence type="ECO:0000256" key="1">
    <source>
        <dbReference type="ARBA" id="ARBA00023015"/>
    </source>
</evidence>
<evidence type="ECO:0000313" key="6">
    <source>
        <dbReference type="Proteomes" id="UP001214553"/>
    </source>
</evidence>
<evidence type="ECO:0000256" key="2">
    <source>
        <dbReference type="ARBA" id="ARBA00023125"/>
    </source>
</evidence>
<protein>
    <submittedName>
        <fullName evidence="5">LacI family DNA-binding transcriptional regulator</fullName>
    </submittedName>
</protein>
<dbReference type="EMBL" id="CP119108">
    <property type="protein sequence ID" value="WEG09530.1"/>
    <property type="molecule type" value="Genomic_DNA"/>
</dbReference>
<keyword evidence="6" id="KW-1185">Reference proteome</keyword>
<dbReference type="PANTHER" id="PTHR30146:SF109">
    <property type="entry name" value="HTH-TYPE TRANSCRIPTIONAL REGULATOR GALS"/>
    <property type="match status" value="1"/>
</dbReference>
<dbReference type="Pfam" id="PF13377">
    <property type="entry name" value="Peripla_BP_3"/>
    <property type="match status" value="1"/>
</dbReference>
<keyword evidence="3" id="KW-0804">Transcription</keyword>
<dbReference type="InterPro" id="IPR000843">
    <property type="entry name" value="HTH_LacI"/>
</dbReference>
<dbReference type="InterPro" id="IPR046335">
    <property type="entry name" value="LacI/GalR-like_sensor"/>
</dbReference>
<organism evidence="5 6">
    <name type="scientific">Microbacterium horticulturae</name>
    <dbReference type="NCBI Taxonomy" id="3028316"/>
    <lineage>
        <taxon>Bacteria</taxon>
        <taxon>Bacillati</taxon>
        <taxon>Actinomycetota</taxon>
        <taxon>Actinomycetes</taxon>
        <taxon>Micrococcales</taxon>
        <taxon>Microbacteriaceae</taxon>
        <taxon>Microbacterium</taxon>
    </lineage>
</organism>
<dbReference type="InterPro" id="IPR028082">
    <property type="entry name" value="Peripla_BP_I"/>
</dbReference>
<gene>
    <name evidence="5" type="ORF">PU630_02885</name>
</gene>
<dbReference type="Gene3D" id="1.10.260.40">
    <property type="entry name" value="lambda repressor-like DNA-binding domains"/>
    <property type="match status" value="1"/>
</dbReference>
<proteinExistence type="predicted"/>
<evidence type="ECO:0000259" key="4">
    <source>
        <dbReference type="PROSITE" id="PS50932"/>
    </source>
</evidence>
<keyword evidence="2 5" id="KW-0238">DNA-binding</keyword>
<dbReference type="PROSITE" id="PS50932">
    <property type="entry name" value="HTH_LACI_2"/>
    <property type="match status" value="1"/>
</dbReference>
<dbReference type="SMART" id="SM00354">
    <property type="entry name" value="HTH_LACI"/>
    <property type="match status" value="1"/>
</dbReference>
<dbReference type="Proteomes" id="UP001214553">
    <property type="component" value="Chromosome"/>
</dbReference>
<dbReference type="SUPFAM" id="SSF53822">
    <property type="entry name" value="Periplasmic binding protein-like I"/>
    <property type="match status" value="1"/>
</dbReference>
<dbReference type="Pfam" id="PF00356">
    <property type="entry name" value="LacI"/>
    <property type="match status" value="1"/>
</dbReference>
<feature type="domain" description="HTH lacI-type" evidence="4">
    <location>
        <begin position="10"/>
        <end position="64"/>
    </location>
</feature>
<dbReference type="GO" id="GO:0003677">
    <property type="term" value="F:DNA binding"/>
    <property type="evidence" value="ECO:0007669"/>
    <property type="project" value="UniProtKB-KW"/>
</dbReference>
<dbReference type="CDD" id="cd01574">
    <property type="entry name" value="PBP1_LacI"/>
    <property type="match status" value="1"/>
</dbReference>
<dbReference type="PRINTS" id="PR00036">
    <property type="entry name" value="HTHLACI"/>
</dbReference>
<keyword evidence="1" id="KW-0805">Transcription regulation</keyword>
<reference evidence="5 6" key="1">
    <citation type="submission" date="2023-03" db="EMBL/GenBank/DDBJ databases">
        <title>Genome sequence of Microbacterium sp. KACC 23027.</title>
        <authorList>
            <person name="Kim S."/>
            <person name="Heo J."/>
            <person name="Kwon S.-W."/>
        </authorList>
    </citation>
    <scope>NUCLEOTIDE SEQUENCE [LARGE SCALE GENOMIC DNA]</scope>
    <source>
        <strain evidence="5 6">KACC 23027</strain>
    </source>
</reference>
<name>A0ABY8BZX3_9MICO</name>
<dbReference type="PANTHER" id="PTHR30146">
    <property type="entry name" value="LACI-RELATED TRANSCRIPTIONAL REPRESSOR"/>
    <property type="match status" value="1"/>
</dbReference>
<accession>A0ABY8BZX3</accession>
<sequence length="339" mass="36248">MTDTRAPRNANIFDVARLAGVSHQTVSRVINNHPSVKPATRERVQEAIRQLRYRPSQAARALVTKRSRTIGLITPATADFGPTTLAISVNDAARDARYAVVSVNLPDVQAASVRNAIEAMLRQNVEAIVVIANDVAVAEFARGTDATTPVVVVAAGAEPQPLSLSIDQYAGARLATRHLLGLGYETVAHIAGPARNPDASERVRGWMAELRTADAPPGLRLDGDWSPRSGHAAGMRLTVTPGSTAVFAANDQMALGLVAALSSRDLRVPEDVSVVGFDDIPEAEFMSPPLTTLRQDFARLGAQTMERVLATLESPTPLEPAEPLATKLIIRDSTRPRRG</sequence>
<dbReference type="CDD" id="cd01392">
    <property type="entry name" value="HTH_LacI"/>
    <property type="match status" value="1"/>
</dbReference>
<dbReference type="PROSITE" id="PS00356">
    <property type="entry name" value="HTH_LACI_1"/>
    <property type="match status" value="1"/>
</dbReference>
<evidence type="ECO:0000256" key="3">
    <source>
        <dbReference type="ARBA" id="ARBA00023163"/>
    </source>
</evidence>
<dbReference type="RefSeq" id="WP_275278854.1">
    <property type="nucleotide sequence ID" value="NZ_CP119108.1"/>
</dbReference>
<dbReference type="Gene3D" id="3.40.50.2300">
    <property type="match status" value="2"/>
</dbReference>
<dbReference type="SUPFAM" id="SSF47413">
    <property type="entry name" value="lambda repressor-like DNA-binding domains"/>
    <property type="match status" value="1"/>
</dbReference>
<dbReference type="InterPro" id="IPR010982">
    <property type="entry name" value="Lambda_DNA-bd_dom_sf"/>
</dbReference>
<evidence type="ECO:0000313" key="5">
    <source>
        <dbReference type="EMBL" id="WEG09530.1"/>
    </source>
</evidence>